<dbReference type="AlphaFoldDB" id="A0A816ICK6"/>
<accession>A0A816ICK6</accession>
<organism evidence="1">
    <name type="scientific">Brassica napus</name>
    <name type="common">Rape</name>
    <dbReference type="NCBI Taxonomy" id="3708"/>
    <lineage>
        <taxon>Eukaryota</taxon>
        <taxon>Viridiplantae</taxon>
        <taxon>Streptophyta</taxon>
        <taxon>Embryophyta</taxon>
        <taxon>Tracheophyta</taxon>
        <taxon>Spermatophyta</taxon>
        <taxon>Magnoliopsida</taxon>
        <taxon>eudicotyledons</taxon>
        <taxon>Gunneridae</taxon>
        <taxon>Pentapetalae</taxon>
        <taxon>rosids</taxon>
        <taxon>malvids</taxon>
        <taxon>Brassicales</taxon>
        <taxon>Brassicaceae</taxon>
        <taxon>Brassiceae</taxon>
        <taxon>Brassica</taxon>
    </lineage>
</organism>
<protein>
    <submittedName>
        <fullName evidence="1">(rape) hypothetical protein</fullName>
    </submittedName>
</protein>
<gene>
    <name evidence="1" type="ORF">DARMORV10_C03P70410.1</name>
</gene>
<dbReference type="Proteomes" id="UP001295469">
    <property type="component" value="Chromosome C03"/>
</dbReference>
<dbReference type="EMBL" id="HG994367">
    <property type="protein sequence ID" value="CAF1708787.1"/>
    <property type="molecule type" value="Genomic_DNA"/>
</dbReference>
<name>A0A816ICK6_BRANA</name>
<proteinExistence type="predicted"/>
<reference evidence="1" key="1">
    <citation type="submission" date="2021-01" db="EMBL/GenBank/DDBJ databases">
        <authorList>
            <consortium name="Genoscope - CEA"/>
            <person name="William W."/>
        </authorList>
    </citation>
    <scope>NUCLEOTIDE SEQUENCE</scope>
</reference>
<evidence type="ECO:0000313" key="1">
    <source>
        <dbReference type="EMBL" id="CAF1708787.1"/>
    </source>
</evidence>
<sequence length="111" mass="13245">MFLFFGLVLGGVYRWMLLKDLRDYLESSESKERILVFRNIFGNRDIETNHQRFPRTEIENLMVLLIQFSITMDLIEEHIAVTNLWFYLIGTARMDGILHHSIILSQLLYCF</sequence>